<comment type="caution">
    <text evidence="1">The sequence shown here is derived from an EMBL/GenBank/DDBJ whole genome shotgun (WGS) entry which is preliminary data.</text>
</comment>
<protein>
    <submittedName>
        <fullName evidence="1">Uncharacterized protein</fullName>
    </submittedName>
</protein>
<accession>A0ACB8XVN6</accession>
<evidence type="ECO:0000313" key="2">
    <source>
        <dbReference type="Proteomes" id="UP001056120"/>
    </source>
</evidence>
<sequence length="205" mass="23940">MVSLYFQIVIRFLKDMYRQQTYISSEVLDKEVYVCVVYRAAFIGGLDDIIDLQFCFNCGACIPWTNVVQCNSSSPYHTWHQNQCCVIWTALAGIRYCIDQIRTRRATVLAGQIWIWCSIVVKSSVLLSIWFFVIPVLIGLLFELLVIVPMRVPVDESPVFLLYQDWALGFVFLKIWTRLVMLDHVMPLMDDSWGEKFERVREDGF</sequence>
<dbReference type="EMBL" id="CM042046">
    <property type="protein sequence ID" value="KAI3675313.1"/>
    <property type="molecule type" value="Genomic_DNA"/>
</dbReference>
<dbReference type="Proteomes" id="UP001056120">
    <property type="component" value="Linkage Group LG29"/>
</dbReference>
<evidence type="ECO:0000313" key="1">
    <source>
        <dbReference type="EMBL" id="KAI3675313.1"/>
    </source>
</evidence>
<reference evidence="1 2" key="2">
    <citation type="journal article" date="2022" name="Mol. Ecol. Resour.">
        <title>The genomes of chicory, endive, great burdock and yacon provide insights into Asteraceae paleo-polyploidization history and plant inulin production.</title>
        <authorList>
            <person name="Fan W."/>
            <person name="Wang S."/>
            <person name="Wang H."/>
            <person name="Wang A."/>
            <person name="Jiang F."/>
            <person name="Liu H."/>
            <person name="Zhao H."/>
            <person name="Xu D."/>
            <person name="Zhang Y."/>
        </authorList>
    </citation>
    <scope>NUCLEOTIDE SEQUENCE [LARGE SCALE GENOMIC DNA]</scope>
    <source>
        <strain evidence="2">cv. Yunnan</strain>
        <tissue evidence="1">Leaves</tissue>
    </source>
</reference>
<proteinExistence type="predicted"/>
<reference evidence="2" key="1">
    <citation type="journal article" date="2022" name="Mol. Ecol. Resour.">
        <title>The genomes of chicory, endive, great burdock and yacon provide insights into Asteraceae palaeo-polyploidization history and plant inulin production.</title>
        <authorList>
            <person name="Fan W."/>
            <person name="Wang S."/>
            <person name="Wang H."/>
            <person name="Wang A."/>
            <person name="Jiang F."/>
            <person name="Liu H."/>
            <person name="Zhao H."/>
            <person name="Xu D."/>
            <person name="Zhang Y."/>
        </authorList>
    </citation>
    <scope>NUCLEOTIDE SEQUENCE [LARGE SCALE GENOMIC DNA]</scope>
    <source>
        <strain evidence="2">cv. Yunnan</strain>
    </source>
</reference>
<organism evidence="1 2">
    <name type="scientific">Smallanthus sonchifolius</name>
    <dbReference type="NCBI Taxonomy" id="185202"/>
    <lineage>
        <taxon>Eukaryota</taxon>
        <taxon>Viridiplantae</taxon>
        <taxon>Streptophyta</taxon>
        <taxon>Embryophyta</taxon>
        <taxon>Tracheophyta</taxon>
        <taxon>Spermatophyta</taxon>
        <taxon>Magnoliopsida</taxon>
        <taxon>eudicotyledons</taxon>
        <taxon>Gunneridae</taxon>
        <taxon>Pentapetalae</taxon>
        <taxon>asterids</taxon>
        <taxon>campanulids</taxon>
        <taxon>Asterales</taxon>
        <taxon>Asteraceae</taxon>
        <taxon>Asteroideae</taxon>
        <taxon>Heliantheae alliance</taxon>
        <taxon>Millerieae</taxon>
        <taxon>Smallanthus</taxon>
    </lineage>
</organism>
<keyword evidence="2" id="KW-1185">Reference proteome</keyword>
<gene>
    <name evidence="1" type="ORF">L1987_84902</name>
</gene>
<name>A0ACB8XVN6_9ASTR</name>